<gene>
    <name evidence="1" type="ORF">PPSIR1_40160</name>
</gene>
<keyword evidence="2" id="KW-1185">Reference proteome</keyword>
<comment type="caution">
    <text evidence="1">The sequence shown here is derived from an EMBL/GenBank/DDBJ whole genome shotgun (WGS) entry which is preliminary data.</text>
</comment>
<evidence type="ECO:0000313" key="1">
    <source>
        <dbReference type="EMBL" id="EDM81234.1"/>
    </source>
</evidence>
<dbReference type="Proteomes" id="UP000005801">
    <property type="component" value="Unassembled WGS sequence"/>
</dbReference>
<sequence>MQEYKSIAFDTIEDVLFVVHYTPQPDDADWAELTKFTDTLKGLSAFVVFTFGATVSANQRKDMTNLSDRFGHTLCLLTDSRMTRGMLTALSWFGVKVGAYGPEDLKAALADCDRSHLHDRILKHAKNSLDKARAAEAARGA</sequence>
<protein>
    <submittedName>
        <fullName evidence="1">Uncharacterized protein</fullName>
    </submittedName>
</protein>
<organism evidence="1 2">
    <name type="scientific">Plesiocystis pacifica SIR-1</name>
    <dbReference type="NCBI Taxonomy" id="391625"/>
    <lineage>
        <taxon>Bacteria</taxon>
        <taxon>Pseudomonadati</taxon>
        <taxon>Myxococcota</taxon>
        <taxon>Polyangia</taxon>
        <taxon>Nannocystales</taxon>
        <taxon>Nannocystaceae</taxon>
        <taxon>Plesiocystis</taxon>
    </lineage>
</organism>
<accession>A6FYG2</accession>
<evidence type="ECO:0000313" key="2">
    <source>
        <dbReference type="Proteomes" id="UP000005801"/>
    </source>
</evidence>
<dbReference type="AlphaFoldDB" id="A6FYG2"/>
<dbReference type="RefSeq" id="WP_006969511.1">
    <property type="nucleotide sequence ID" value="NZ_ABCS01000004.1"/>
</dbReference>
<proteinExistence type="predicted"/>
<reference evidence="1 2" key="1">
    <citation type="submission" date="2007-06" db="EMBL/GenBank/DDBJ databases">
        <authorList>
            <person name="Shimkets L."/>
            <person name="Ferriera S."/>
            <person name="Johnson J."/>
            <person name="Kravitz S."/>
            <person name="Beeson K."/>
            <person name="Sutton G."/>
            <person name="Rogers Y.-H."/>
            <person name="Friedman R."/>
            <person name="Frazier M."/>
            <person name="Venter J.C."/>
        </authorList>
    </citation>
    <scope>NUCLEOTIDE SEQUENCE [LARGE SCALE GENOMIC DNA]</scope>
    <source>
        <strain evidence="1 2">SIR-1</strain>
    </source>
</reference>
<name>A6FYG2_9BACT</name>
<dbReference type="EMBL" id="ABCS01000004">
    <property type="protein sequence ID" value="EDM81234.1"/>
    <property type="molecule type" value="Genomic_DNA"/>
</dbReference>